<dbReference type="AlphaFoldDB" id="A0A381KUW9"/>
<dbReference type="InterPro" id="IPR029063">
    <property type="entry name" value="SAM-dependent_MTases_sf"/>
</dbReference>
<dbReference type="Gene3D" id="1.10.150.470">
    <property type="match status" value="1"/>
</dbReference>
<keyword evidence="2" id="KW-0489">Methyltransferase</keyword>
<feature type="domain" description="DNA methylase adenine-specific" evidence="1">
    <location>
        <begin position="77"/>
        <end position="315"/>
    </location>
</feature>
<dbReference type="PANTHER" id="PTHR41313:SF1">
    <property type="entry name" value="DNA METHYLASE ADENINE-SPECIFIC DOMAIN-CONTAINING PROTEIN"/>
    <property type="match status" value="1"/>
</dbReference>
<dbReference type="InterPro" id="IPR052933">
    <property type="entry name" value="DNA_Protect_Modify"/>
</dbReference>
<dbReference type="InterPro" id="IPR003356">
    <property type="entry name" value="DNA_methylase_A-5"/>
</dbReference>
<reference evidence="2" key="1">
    <citation type="submission" date="2018-07" db="EMBL/GenBank/DDBJ databases">
        <authorList>
            <person name="Somerville V."/>
        </authorList>
    </citation>
    <scope>NUCLEOTIDE SEQUENCE</scope>
    <source>
        <strain evidence="2">NWC_2_2</strain>
    </source>
</reference>
<keyword evidence="2" id="KW-0808">Transferase</keyword>
<dbReference type="PANTHER" id="PTHR41313">
    <property type="entry name" value="ADENINE-SPECIFIC METHYLTRANSFERASE"/>
    <property type="match status" value="1"/>
</dbReference>
<proteinExistence type="predicted"/>
<dbReference type="RefSeq" id="WP_002880040.1">
    <property type="nucleotide sequence ID" value="NZ_CP046131.1"/>
</dbReference>
<accession>A0A381KUW9</accession>
<dbReference type="GO" id="GO:0008170">
    <property type="term" value="F:N-methyltransferase activity"/>
    <property type="evidence" value="ECO:0007669"/>
    <property type="project" value="InterPro"/>
</dbReference>
<dbReference type="Pfam" id="PF02384">
    <property type="entry name" value="N6_Mtase"/>
    <property type="match status" value="1"/>
</dbReference>
<gene>
    <name evidence="2" type="ORF">DQL93_08130</name>
</gene>
<dbReference type="EMBL" id="CP031023">
    <property type="protein sequence ID" value="AZA16455.1"/>
    <property type="molecule type" value="Genomic_DNA"/>
</dbReference>
<dbReference type="PRINTS" id="PR00507">
    <property type="entry name" value="N12N6MTFRASE"/>
</dbReference>
<dbReference type="GO" id="GO:0032259">
    <property type="term" value="P:methylation"/>
    <property type="evidence" value="ECO:0007669"/>
    <property type="project" value="UniProtKB-KW"/>
</dbReference>
<sequence length="332" mass="37046">MNRIEELFGQTLEAVECLQEALNVPLADALVETFDNLESGEIRVEMGAPDQKTVAELEERYAALDYKNWSKAQKEQVYGLLVLKAVNDDGRDANQMPTPPLLATVLTLFMDKLLPKRKQVLLDPAVGSGNLLFSVDQQLAAQNHSEDRFDLVGLDNDEEMLNLADVAAHLAGLKADFYCQDALTGWPVKPDVVVSDLPIGFYANDDNAKNFDLRTKEGHAYAHVLFVEQIVKNLAEDGFAFLLVPQNMLTGTVGADFMPWLASKVYLQAIVQLPSSLFQSKISQKSILIFQNHGQSKPPKEVLLTKLENLKKEESLVALNIKLNEWYTKKDN</sequence>
<dbReference type="Gene3D" id="3.40.50.150">
    <property type="entry name" value="Vaccinia Virus protein VP39"/>
    <property type="match status" value="1"/>
</dbReference>
<dbReference type="GO" id="GO:0003677">
    <property type="term" value="F:DNA binding"/>
    <property type="evidence" value="ECO:0007669"/>
    <property type="project" value="InterPro"/>
</dbReference>
<dbReference type="InterPro" id="IPR016843">
    <property type="entry name" value="S-AdoMet-dep_Ade-MeTrfase_prd"/>
</dbReference>
<evidence type="ECO:0000313" key="2">
    <source>
        <dbReference type="EMBL" id="AZA16455.1"/>
    </source>
</evidence>
<organism evidence="2">
    <name type="scientific">Lactobacillus delbrueckii subsp. lactis</name>
    <dbReference type="NCBI Taxonomy" id="29397"/>
    <lineage>
        <taxon>Bacteria</taxon>
        <taxon>Bacillati</taxon>
        <taxon>Bacillota</taxon>
        <taxon>Bacilli</taxon>
        <taxon>Lactobacillales</taxon>
        <taxon>Lactobacillaceae</taxon>
        <taxon>Lactobacillus</taxon>
    </lineage>
</organism>
<dbReference type="SUPFAM" id="SSF53335">
    <property type="entry name" value="S-adenosyl-L-methionine-dependent methyltransferases"/>
    <property type="match status" value="1"/>
</dbReference>
<protein>
    <submittedName>
        <fullName evidence="2">Class I SAM-dependent methyltransferase</fullName>
    </submittedName>
</protein>
<dbReference type="PIRSF" id="PIRSF026567">
    <property type="entry name" value="Adenine_mtase_bact_prd"/>
    <property type="match status" value="1"/>
</dbReference>
<dbReference type="GeneID" id="69668665"/>
<name>A0A381KUW9_LACDL</name>
<evidence type="ECO:0000259" key="1">
    <source>
        <dbReference type="Pfam" id="PF02384"/>
    </source>
</evidence>
<dbReference type="CDD" id="cd02440">
    <property type="entry name" value="AdoMet_MTases"/>
    <property type="match status" value="1"/>
</dbReference>